<organism evidence="12 13">
    <name type="scientific">Microvirga puerhi</name>
    <dbReference type="NCBI Taxonomy" id="2876078"/>
    <lineage>
        <taxon>Bacteria</taxon>
        <taxon>Pseudomonadati</taxon>
        <taxon>Pseudomonadota</taxon>
        <taxon>Alphaproteobacteria</taxon>
        <taxon>Hyphomicrobiales</taxon>
        <taxon>Methylobacteriaceae</taxon>
        <taxon>Microvirga</taxon>
    </lineage>
</organism>
<dbReference type="PANTHER" id="PTHR35011:SF4">
    <property type="entry name" value="SLL1102 PROTEIN"/>
    <property type="match status" value="1"/>
</dbReference>
<evidence type="ECO:0000259" key="11">
    <source>
        <dbReference type="Pfam" id="PF04290"/>
    </source>
</evidence>
<keyword evidence="7 9" id="KW-0472">Membrane</keyword>
<dbReference type="Proteomes" id="UP000704176">
    <property type="component" value="Unassembled WGS sequence"/>
</dbReference>
<accession>A0ABS7VMX9</accession>
<dbReference type="InterPro" id="IPR007387">
    <property type="entry name" value="TRAP_DctQ"/>
</dbReference>
<protein>
    <recommendedName>
        <fullName evidence="9">TRAP transporter small permease protein</fullName>
    </recommendedName>
</protein>
<keyword evidence="4 9" id="KW-0997">Cell inner membrane</keyword>
<evidence type="ECO:0000313" key="13">
    <source>
        <dbReference type="Proteomes" id="UP000704176"/>
    </source>
</evidence>
<dbReference type="PANTHER" id="PTHR35011">
    <property type="entry name" value="2,3-DIKETO-L-GULONATE TRAP TRANSPORTER SMALL PERMEASE PROTEIN YIAM"/>
    <property type="match status" value="1"/>
</dbReference>
<dbReference type="RefSeq" id="WP_224313206.1">
    <property type="nucleotide sequence ID" value="NZ_JAIRBM010000007.1"/>
</dbReference>
<comment type="subcellular location">
    <subcellularLocation>
        <location evidence="1 9">Cell inner membrane</location>
        <topology evidence="1 9">Multi-pass membrane protein</topology>
    </subcellularLocation>
</comment>
<comment type="caution">
    <text evidence="12">The sequence shown here is derived from an EMBL/GenBank/DDBJ whole genome shotgun (WGS) entry which is preliminary data.</text>
</comment>
<evidence type="ECO:0000256" key="7">
    <source>
        <dbReference type="ARBA" id="ARBA00023136"/>
    </source>
</evidence>
<feature type="transmembrane region" description="Helical" evidence="9">
    <location>
        <begin position="55"/>
        <end position="72"/>
    </location>
</feature>
<reference evidence="12 13" key="1">
    <citation type="submission" date="2021-09" db="EMBL/GenBank/DDBJ databases">
        <title>The complete genome sequence of a new microorganism.</title>
        <authorList>
            <person name="Zi Z."/>
        </authorList>
    </citation>
    <scope>NUCLEOTIDE SEQUENCE [LARGE SCALE GENOMIC DNA]</scope>
    <source>
        <strain evidence="12 13">WGZ8</strain>
    </source>
</reference>
<evidence type="ECO:0000256" key="6">
    <source>
        <dbReference type="ARBA" id="ARBA00022989"/>
    </source>
</evidence>
<keyword evidence="3" id="KW-1003">Cell membrane</keyword>
<evidence type="ECO:0000256" key="2">
    <source>
        <dbReference type="ARBA" id="ARBA00022448"/>
    </source>
</evidence>
<dbReference type="InterPro" id="IPR055348">
    <property type="entry name" value="DctQ"/>
</dbReference>
<evidence type="ECO:0000256" key="1">
    <source>
        <dbReference type="ARBA" id="ARBA00004429"/>
    </source>
</evidence>
<evidence type="ECO:0000313" key="12">
    <source>
        <dbReference type="EMBL" id="MBZ6076888.1"/>
    </source>
</evidence>
<evidence type="ECO:0000256" key="9">
    <source>
        <dbReference type="RuleBase" id="RU369079"/>
    </source>
</evidence>
<evidence type="ECO:0000256" key="4">
    <source>
        <dbReference type="ARBA" id="ARBA00022519"/>
    </source>
</evidence>
<keyword evidence="5 9" id="KW-0812">Transmembrane</keyword>
<evidence type="ECO:0000256" key="5">
    <source>
        <dbReference type="ARBA" id="ARBA00022692"/>
    </source>
</evidence>
<evidence type="ECO:0000256" key="10">
    <source>
        <dbReference type="SAM" id="MobiDB-lite"/>
    </source>
</evidence>
<comment type="subunit">
    <text evidence="9">The complex comprises the extracytoplasmic solute receptor protein and the two transmembrane proteins.</text>
</comment>
<comment type="function">
    <text evidence="9">Part of the tripartite ATP-independent periplasmic (TRAP) transport system.</text>
</comment>
<feature type="transmembrane region" description="Helical" evidence="9">
    <location>
        <begin position="21"/>
        <end position="43"/>
    </location>
</feature>
<keyword evidence="13" id="KW-1185">Reference proteome</keyword>
<evidence type="ECO:0000256" key="3">
    <source>
        <dbReference type="ARBA" id="ARBA00022475"/>
    </source>
</evidence>
<feature type="transmembrane region" description="Helical" evidence="9">
    <location>
        <begin position="92"/>
        <end position="114"/>
    </location>
</feature>
<sequence length="205" mass="22731">MTAFLKLSQAIDSLNERLGKTVAWAIVVAIVVSAVNAIIRRVFGVSSNAWLELQWYLFGAVFMLCAPWTLKVNEHIRIDIVSNALSKRQRDWVDLFGHVFFLMPFVAIMLYLSVPYFSRSFQSGEVSSNAGGLLIWPAKGLILLGFTFLFLQWLSELIKRIAIMRGDLADEEAGHSAEAEAERLLTELGTAQDPRSGTPPGDGIS</sequence>
<proteinExistence type="inferred from homology"/>
<feature type="domain" description="Tripartite ATP-independent periplasmic transporters DctQ component" evidence="11">
    <location>
        <begin position="30"/>
        <end position="161"/>
    </location>
</feature>
<gene>
    <name evidence="12" type="ORF">K9B37_11435</name>
</gene>
<feature type="region of interest" description="Disordered" evidence="10">
    <location>
        <begin position="186"/>
        <end position="205"/>
    </location>
</feature>
<keyword evidence="2 9" id="KW-0813">Transport</keyword>
<dbReference type="Pfam" id="PF04290">
    <property type="entry name" value="DctQ"/>
    <property type="match status" value="1"/>
</dbReference>
<keyword evidence="6 9" id="KW-1133">Transmembrane helix</keyword>
<comment type="similarity">
    <text evidence="8 9">Belongs to the TRAP transporter small permease family.</text>
</comment>
<feature type="transmembrane region" description="Helical" evidence="9">
    <location>
        <begin position="134"/>
        <end position="155"/>
    </location>
</feature>
<name>A0ABS7VMX9_9HYPH</name>
<dbReference type="EMBL" id="JAIRBM010000007">
    <property type="protein sequence ID" value="MBZ6076888.1"/>
    <property type="molecule type" value="Genomic_DNA"/>
</dbReference>
<evidence type="ECO:0000256" key="8">
    <source>
        <dbReference type="ARBA" id="ARBA00038436"/>
    </source>
</evidence>